<evidence type="ECO:0000313" key="1">
    <source>
        <dbReference type="EMBL" id="KTB37214.1"/>
    </source>
</evidence>
<evidence type="ECO:0000313" key="2">
    <source>
        <dbReference type="Proteomes" id="UP000054988"/>
    </source>
</evidence>
<comment type="caution">
    <text evidence="1">The sequence shown here is derived from an EMBL/GenBank/DDBJ whole genome shotgun (WGS) entry which is preliminary data.</text>
</comment>
<accession>A0A0W0FLM0</accession>
<dbReference type="AlphaFoldDB" id="A0A0W0FLM0"/>
<reference evidence="1 2" key="1">
    <citation type="submission" date="2015-12" db="EMBL/GenBank/DDBJ databases">
        <title>Draft genome sequence of Moniliophthora roreri, the causal agent of frosty pod rot of cacao.</title>
        <authorList>
            <person name="Aime M.C."/>
            <person name="Diaz-Valderrama J.R."/>
            <person name="Kijpornyongpan T."/>
            <person name="Phillips-Mora W."/>
        </authorList>
    </citation>
    <scope>NUCLEOTIDE SEQUENCE [LARGE SCALE GENOMIC DNA]</scope>
    <source>
        <strain evidence="1 2">MCA 2952</strain>
    </source>
</reference>
<name>A0A0W0FLM0_MONRR</name>
<dbReference type="EMBL" id="LATX01001865">
    <property type="protein sequence ID" value="KTB37214.1"/>
    <property type="molecule type" value="Genomic_DNA"/>
</dbReference>
<sequence>MARPQPPPPSYPFAISSIRDIYPSYDIQNLPEITRSAAQGAPLDPNAITEAKFAAESLKHRHKIGDPNVPAQMVESAENRVTILQQVHGSLEYGGGNIMATLARLEGRLNNIDTKFDNIEGKLNNIDTKLDNVDAKFDNIDAKFDIINVKFDNIRKRQINARDHVLGFYSHMMGKTASSGHVLADNARQCAGNPHAALNPAPNVGDVHPLNPRNVGSLTHVDIINLIIFYNEDFGIVPGDDLESRREKVRAWLTL</sequence>
<dbReference type="SUPFAM" id="SSF57997">
    <property type="entry name" value="Tropomyosin"/>
    <property type="match status" value="1"/>
</dbReference>
<organism evidence="1 2">
    <name type="scientific">Moniliophthora roreri</name>
    <name type="common">Frosty pod rot fungus</name>
    <name type="synonym">Monilia roreri</name>
    <dbReference type="NCBI Taxonomy" id="221103"/>
    <lineage>
        <taxon>Eukaryota</taxon>
        <taxon>Fungi</taxon>
        <taxon>Dikarya</taxon>
        <taxon>Basidiomycota</taxon>
        <taxon>Agaricomycotina</taxon>
        <taxon>Agaricomycetes</taxon>
        <taxon>Agaricomycetidae</taxon>
        <taxon>Agaricales</taxon>
        <taxon>Marasmiineae</taxon>
        <taxon>Marasmiaceae</taxon>
        <taxon>Moniliophthora</taxon>
    </lineage>
</organism>
<protein>
    <submittedName>
        <fullName evidence="1">Uncharacterized protein</fullName>
    </submittedName>
</protein>
<dbReference type="Gene3D" id="1.20.1270.70">
    <property type="entry name" value="Designed single chain three-helix bundle"/>
    <property type="match status" value="1"/>
</dbReference>
<gene>
    <name evidence="1" type="ORF">WG66_10212</name>
</gene>
<proteinExistence type="predicted"/>
<dbReference type="Proteomes" id="UP000054988">
    <property type="component" value="Unassembled WGS sequence"/>
</dbReference>